<dbReference type="AlphaFoldDB" id="A0A9D9DP08"/>
<evidence type="ECO:0000313" key="2">
    <source>
        <dbReference type="EMBL" id="MBO8430140.1"/>
    </source>
</evidence>
<comment type="caution">
    <text evidence="2">The sequence shown here is derived from an EMBL/GenBank/DDBJ whole genome shotgun (WGS) entry which is preliminary data.</text>
</comment>
<keyword evidence="1" id="KW-1133">Transmembrane helix</keyword>
<dbReference type="Gene3D" id="3.30.700.10">
    <property type="entry name" value="Glycoprotein, Type 4 Pilin"/>
    <property type="match status" value="1"/>
</dbReference>
<protein>
    <submittedName>
        <fullName evidence="2">Type II secretion system protein</fullName>
    </submittedName>
</protein>
<accession>A0A9D9DP08</accession>
<gene>
    <name evidence="2" type="ORF">IAC76_02010</name>
</gene>
<dbReference type="EMBL" id="JADIND010000045">
    <property type="protein sequence ID" value="MBO8430140.1"/>
    <property type="molecule type" value="Genomic_DNA"/>
</dbReference>
<reference evidence="2" key="1">
    <citation type="submission" date="2020-10" db="EMBL/GenBank/DDBJ databases">
        <authorList>
            <person name="Gilroy R."/>
        </authorList>
    </citation>
    <scope>NUCLEOTIDE SEQUENCE</scope>
    <source>
        <strain evidence="2">10192</strain>
    </source>
</reference>
<organism evidence="2 3">
    <name type="scientific">Candidatus Scatousia excrementipullorum</name>
    <dbReference type="NCBI Taxonomy" id="2840936"/>
    <lineage>
        <taxon>Bacteria</taxon>
        <taxon>Candidatus Scatousia</taxon>
    </lineage>
</organism>
<keyword evidence="1" id="KW-0812">Transmembrane</keyword>
<keyword evidence="1" id="KW-0472">Membrane</keyword>
<proteinExistence type="predicted"/>
<dbReference type="InterPro" id="IPR045584">
    <property type="entry name" value="Pilin-like"/>
</dbReference>
<reference evidence="2" key="2">
    <citation type="journal article" date="2021" name="PeerJ">
        <title>Extensive microbial diversity within the chicken gut microbiome revealed by metagenomics and culture.</title>
        <authorList>
            <person name="Gilroy R."/>
            <person name="Ravi A."/>
            <person name="Getino M."/>
            <person name="Pursley I."/>
            <person name="Horton D.L."/>
            <person name="Alikhan N.F."/>
            <person name="Baker D."/>
            <person name="Gharbi K."/>
            <person name="Hall N."/>
            <person name="Watson M."/>
            <person name="Adriaenssens E.M."/>
            <person name="Foster-Nyarko E."/>
            <person name="Jarju S."/>
            <person name="Secka A."/>
            <person name="Antonio M."/>
            <person name="Oren A."/>
            <person name="Chaudhuri R.R."/>
            <person name="La Ragione R."/>
            <person name="Hildebrand F."/>
            <person name="Pallen M.J."/>
        </authorList>
    </citation>
    <scope>NUCLEOTIDE SEQUENCE</scope>
    <source>
        <strain evidence="2">10192</strain>
    </source>
</reference>
<sequence length="237" mass="26839">MIDKITKTNFAAFTLAEVLVTLGIIGVIAALTLPQLIKVYQGKVLHTQLLKAYSVLSQALERMAVGENQVVNAANYYPYKFQPVFIKYFLVYKDCGRKDCETMENDSFNMPDDESLFLKIENYETYTRDRNIKSAFLDDGQFIFSDGMFVMIENVGAQNLFISVDVNGIKKRPNAWGHDLFTFQVTDDGRLLPMGAIGTRYTDMNTYCSPTSSDDQNGIACTEKALRDSKYFKNLPK</sequence>
<dbReference type="Proteomes" id="UP000823632">
    <property type="component" value="Unassembled WGS sequence"/>
</dbReference>
<evidence type="ECO:0000313" key="3">
    <source>
        <dbReference type="Proteomes" id="UP000823632"/>
    </source>
</evidence>
<evidence type="ECO:0000256" key="1">
    <source>
        <dbReference type="SAM" id="Phobius"/>
    </source>
</evidence>
<name>A0A9D9DP08_9BACT</name>
<dbReference type="SUPFAM" id="SSF54523">
    <property type="entry name" value="Pili subunits"/>
    <property type="match status" value="1"/>
</dbReference>
<feature type="transmembrane region" description="Helical" evidence="1">
    <location>
        <begin position="12"/>
        <end position="33"/>
    </location>
</feature>